<keyword evidence="4 9" id="KW-1015">Disulfide bond</keyword>
<reference evidence="11 12" key="1">
    <citation type="submission" date="2017-09" db="EMBL/GenBank/DDBJ databases">
        <title>Depth-based differentiation of microbial function through sediment-hosted aquifers and enrichment of novel symbionts in the deep terrestrial subsurface.</title>
        <authorList>
            <person name="Probst A.J."/>
            <person name="Ladd B."/>
            <person name="Jarett J.K."/>
            <person name="Geller-Mcgrath D.E."/>
            <person name="Sieber C.M."/>
            <person name="Emerson J.B."/>
            <person name="Anantharaman K."/>
            <person name="Thomas B.C."/>
            <person name="Malmstrom R."/>
            <person name="Stieglmeier M."/>
            <person name="Klingl A."/>
            <person name="Woyke T."/>
            <person name="Ryan C.M."/>
            <person name="Banfield J.F."/>
        </authorList>
    </citation>
    <scope>NUCLEOTIDE SEQUENCE [LARGE SCALE GENOMIC DNA]</scope>
    <source>
        <strain evidence="11">CG23_combo_of_CG06-09_8_20_14_all_37_87_8</strain>
    </source>
</reference>
<evidence type="ECO:0000256" key="5">
    <source>
        <dbReference type="ARBA" id="ARBA00023284"/>
    </source>
</evidence>
<evidence type="ECO:0000256" key="8">
    <source>
        <dbReference type="PIRSR" id="PIRSR000077-1"/>
    </source>
</evidence>
<feature type="active site" description="Nucleophile" evidence="8">
    <location>
        <position position="33"/>
    </location>
</feature>
<evidence type="ECO:0000259" key="10">
    <source>
        <dbReference type="PROSITE" id="PS51352"/>
    </source>
</evidence>
<dbReference type="GO" id="GO:0005737">
    <property type="term" value="C:cytoplasm"/>
    <property type="evidence" value="ECO:0007669"/>
    <property type="project" value="TreeGrafter"/>
</dbReference>
<keyword evidence="2" id="KW-0813">Transport</keyword>
<dbReference type="GO" id="GO:0015035">
    <property type="term" value="F:protein-disulfide reductase activity"/>
    <property type="evidence" value="ECO:0007669"/>
    <property type="project" value="UniProtKB-UniRule"/>
</dbReference>
<evidence type="ECO:0000256" key="4">
    <source>
        <dbReference type="ARBA" id="ARBA00023157"/>
    </source>
</evidence>
<evidence type="ECO:0000256" key="6">
    <source>
        <dbReference type="NCBIfam" id="TIGR01068"/>
    </source>
</evidence>
<accession>A0A2G9ZFZ0</accession>
<evidence type="ECO:0000313" key="11">
    <source>
        <dbReference type="EMBL" id="PIP32096.1"/>
    </source>
</evidence>
<feature type="site" description="Contributes to redox potential value" evidence="8">
    <location>
        <position position="32"/>
    </location>
</feature>
<dbReference type="InterPro" id="IPR013766">
    <property type="entry name" value="Thioredoxin_domain"/>
</dbReference>
<comment type="similarity">
    <text evidence="1 7">Belongs to the thioredoxin family.</text>
</comment>
<sequence length="106" mass="12415">MTLILTDKNFKKEIQNTEKPILVDFWSAHCFPCFMLSPILEKIAEEYKDKMIFAKLNIDESPVIAREYQIDRIPVVLLFKEGKPVAGFIGVQSEELIREWLEKNLK</sequence>
<evidence type="ECO:0000256" key="7">
    <source>
        <dbReference type="PIRNR" id="PIRNR000077"/>
    </source>
</evidence>
<dbReference type="PANTHER" id="PTHR45663:SF11">
    <property type="entry name" value="GEO12009P1"/>
    <property type="match status" value="1"/>
</dbReference>
<dbReference type="NCBIfam" id="TIGR01068">
    <property type="entry name" value="thioredoxin"/>
    <property type="match status" value="1"/>
</dbReference>
<keyword evidence="3" id="KW-0249">Electron transport</keyword>
<dbReference type="FunFam" id="3.40.30.10:FF:000001">
    <property type="entry name" value="Thioredoxin"/>
    <property type="match status" value="1"/>
</dbReference>
<dbReference type="PANTHER" id="PTHR45663">
    <property type="entry name" value="GEO12009P1"/>
    <property type="match status" value="1"/>
</dbReference>
<comment type="caution">
    <text evidence="11">The sequence shown here is derived from an EMBL/GenBank/DDBJ whole genome shotgun (WGS) entry which is preliminary data.</text>
</comment>
<feature type="site" description="Contributes to redox potential value" evidence="8">
    <location>
        <position position="31"/>
    </location>
</feature>
<feature type="disulfide bond" description="Redox-active" evidence="9">
    <location>
        <begin position="30"/>
        <end position="33"/>
    </location>
</feature>
<gene>
    <name evidence="11" type="primary">trxA</name>
    <name evidence="11" type="ORF">COX24_00015</name>
</gene>
<dbReference type="Gene3D" id="3.40.30.10">
    <property type="entry name" value="Glutaredoxin"/>
    <property type="match status" value="1"/>
</dbReference>
<dbReference type="Proteomes" id="UP000230447">
    <property type="component" value="Unassembled WGS sequence"/>
</dbReference>
<protein>
    <recommendedName>
        <fullName evidence="6 7">Thioredoxin</fullName>
    </recommendedName>
</protein>
<dbReference type="AlphaFoldDB" id="A0A2G9ZFZ0"/>
<dbReference type="InterPro" id="IPR005746">
    <property type="entry name" value="Thioredoxin"/>
</dbReference>
<name>A0A2G9ZFZ0_9BACT</name>
<evidence type="ECO:0000256" key="3">
    <source>
        <dbReference type="ARBA" id="ARBA00022982"/>
    </source>
</evidence>
<feature type="active site" description="Nucleophile" evidence="8">
    <location>
        <position position="30"/>
    </location>
</feature>
<dbReference type="SUPFAM" id="SSF52833">
    <property type="entry name" value="Thioredoxin-like"/>
    <property type="match status" value="1"/>
</dbReference>
<evidence type="ECO:0000256" key="9">
    <source>
        <dbReference type="PIRSR" id="PIRSR000077-4"/>
    </source>
</evidence>
<evidence type="ECO:0000256" key="1">
    <source>
        <dbReference type="ARBA" id="ARBA00008987"/>
    </source>
</evidence>
<feature type="site" description="Deprotonates C-terminal active site Cys" evidence="8">
    <location>
        <position position="24"/>
    </location>
</feature>
<evidence type="ECO:0000313" key="12">
    <source>
        <dbReference type="Proteomes" id="UP000230447"/>
    </source>
</evidence>
<dbReference type="Pfam" id="PF00085">
    <property type="entry name" value="Thioredoxin"/>
    <property type="match status" value="1"/>
</dbReference>
<feature type="domain" description="Thioredoxin" evidence="10">
    <location>
        <begin position="1"/>
        <end position="106"/>
    </location>
</feature>
<keyword evidence="5 9" id="KW-0676">Redox-active center</keyword>
<dbReference type="EMBL" id="PCSB01000001">
    <property type="protein sequence ID" value="PIP32096.1"/>
    <property type="molecule type" value="Genomic_DNA"/>
</dbReference>
<dbReference type="CDD" id="cd02956">
    <property type="entry name" value="ybbN"/>
    <property type="match status" value="1"/>
</dbReference>
<organism evidence="11 12">
    <name type="scientific">bacterium (Candidatus Gribaldobacteria) CG23_combo_of_CG06-09_8_20_14_all_37_87_8</name>
    <dbReference type="NCBI Taxonomy" id="2014278"/>
    <lineage>
        <taxon>Bacteria</taxon>
        <taxon>Candidatus Gribaldobacteria</taxon>
    </lineage>
</organism>
<dbReference type="InterPro" id="IPR036249">
    <property type="entry name" value="Thioredoxin-like_sf"/>
</dbReference>
<evidence type="ECO:0000256" key="2">
    <source>
        <dbReference type="ARBA" id="ARBA00022448"/>
    </source>
</evidence>
<dbReference type="PIRSF" id="PIRSF000077">
    <property type="entry name" value="Thioredoxin"/>
    <property type="match status" value="1"/>
</dbReference>
<proteinExistence type="inferred from homology"/>
<dbReference type="PROSITE" id="PS51352">
    <property type="entry name" value="THIOREDOXIN_2"/>
    <property type="match status" value="1"/>
</dbReference>